<proteinExistence type="inferred from homology"/>
<dbReference type="InterPro" id="IPR002767">
    <property type="entry name" value="Thiamine_BP"/>
</dbReference>
<evidence type="ECO:0000259" key="2">
    <source>
        <dbReference type="Pfam" id="PF01910"/>
    </source>
</evidence>
<dbReference type="Proteomes" id="UP000603056">
    <property type="component" value="Unassembled WGS sequence"/>
</dbReference>
<dbReference type="NCBIfam" id="TIGR00106">
    <property type="entry name" value="MTH1187 family thiamine-binding protein"/>
    <property type="match status" value="1"/>
</dbReference>
<dbReference type="SUPFAM" id="SSF89957">
    <property type="entry name" value="MTH1187/YkoF-like"/>
    <property type="match status" value="1"/>
</dbReference>
<feature type="domain" description="Thiamine-binding protein" evidence="2">
    <location>
        <begin position="9"/>
        <end position="100"/>
    </location>
</feature>
<evidence type="ECO:0000313" key="4">
    <source>
        <dbReference type="Proteomes" id="UP000603056"/>
    </source>
</evidence>
<dbReference type="Gene3D" id="3.30.70.930">
    <property type="match status" value="1"/>
</dbReference>
<dbReference type="GO" id="GO:0005829">
    <property type="term" value="C:cytosol"/>
    <property type="evidence" value="ECO:0007669"/>
    <property type="project" value="TreeGrafter"/>
</dbReference>
<sequence length="104" mass="11121">MCVTLNVTAELQIVVLGTDDTSMSDFVAIAAATLEKLNINYQITPMGTAVEGSLDDILESVKAIHEAIVSTGAKRIVTHLTIDDRRDRPKGLDGKVASVKSKSH</sequence>
<gene>
    <name evidence="3" type="ORF">FFODKBPE_00149</name>
</gene>
<dbReference type="EMBL" id="CAJHIP010000003">
    <property type="protein sequence ID" value="CAD6491434.1"/>
    <property type="molecule type" value="Genomic_DNA"/>
</dbReference>
<dbReference type="InterPro" id="IPR029756">
    <property type="entry name" value="MTH1187/YkoF-like"/>
</dbReference>
<dbReference type="PANTHER" id="PTHR33777">
    <property type="entry name" value="UPF0045 PROTEIN ECM15"/>
    <property type="match status" value="1"/>
</dbReference>
<name>A0A811T2T9_9EURY</name>
<dbReference type="AlphaFoldDB" id="A0A811T2T9"/>
<reference evidence="3" key="1">
    <citation type="submission" date="2020-10" db="EMBL/GenBank/DDBJ databases">
        <authorList>
            <person name="Hahn C.J."/>
            <person name="Laso-Perez R."/>
            <person name="Vulcano F."/>
            <person name="Vaziourakis K.-M."/>
            <person name="Stokke R."/>
            <person name="Steen I.H."/>
            <person name="Teske A."/>
            <person name="Boetius A."/>
            <person name="Liebeke M."/>
            <person name="Amann R."/>
            <person name="Knittel K."/>
        </authorList>
    </citation>
    <scope>NUCLEOTIDE SEQUENCE</scope>
    <source>
        <strain evidence="3">Gfbio:e3339647-f889-4370-9287-4fb5cb688e4c:AG394J04_GoMArc1</strain>
    </source>
</reference>
<dbReference type="InterPro" id="IPR051614">
    <property type="entry name" value="UPF0045_domain"/>
</dbReference>
<comment type="similarity">
    <text evidence="1">Belongs to the UPF0045 family.</text>
</comment>
<dbReference type="PANTHER" id="PTHR33777:SF1">
    <property type="entry name" value="UPF0045 PROTEIN ECM15"/>
    <property type="match status" value="1"/>
</dbReference>
<organism evidence="3 4">
    <name type="scientific">Candidatus Argoarchaeum ethanivorans</name>
    <dbReference type="NCBI Taxonomy" id="2608793"/>
    <lineage>
        <taxon>Archaea</taxon>
        <taxon>Methanobacteriati</taxon>
        <taxon>Methanobacteriota</taxon>
        <taxon>Stenosarchaea group</taxon>
        <taxon>Methanomicrobia</taxon>
        <taxon>Methanosarcinales</taxon>
        <taxon>Methanosarcinales incertae sedis</taxon>
        <taxon>GOM Arc I cluster</taxon>
        <taxon>Candidatus Argoarchaeum</taxon>
    </lineage>
</organism>
<evidence type="ECO:0000313" key="3">
    <source>
        <dbReference type="EMBL" id="CAD6491434.1"/>
    </source>
</evidence>
<protein>
    <recommendedName>
        <fullName evidence="2">Thiamine-binding protein domain-containing protein</fullName>
    </recommendedName>
</protein>
<evidence type="ECO:0000256" key="1">
    <source>
        <dbReference type="ARBA" id="ARBA00010272"/>
    </source>
</evidence>
<dbReference type="Pfam" id="PF01910">
    <property type="entry name" value="Thiamine_BP"/>
    <property type="match status" value="1"/>
</dbReference>
<comment type="caution">
    <text evidence="3">The sequence shown here is derived from an EMBL/GenBank/DDBJ whole genome shotgun (WGS) entry which is preliminary data.</text>
</comment>
<accession>A0A811T2T9</accession>